<keyword evidence="15" id="KW-1185">Reference proteome</keyword>
<name>A0A9P7F7H4_9AGAM</name>
<comment type="similarity">
    <text evidence="2">Belongs to the zinc-containing alcohol dehydrogenase family. Quinone oxidoreductase subfamily.</text>
</comment>
<proteinExistence type="inferred from homology"/>
<dbReference type="FunFam" id="3.40.50.720:FF:000112">
    <property type="entry name" value="Enoyl-[acyl-carrier-protein] reductase 1, mitochondrial"/>
    <property type="match status" value="1"/>
</dbReference>
<accession>A0A9P7F7H4</accession>
<evidence type="ECO:0000313" key="15">
    <source>
        <dbReference type="Proteomes" id="UP000823399"/>
    </source>
</evidence>
<dbReference type="GO" id="GO:0005739">
    <property type="term" value="C:mitochondrion"/>
    <property type="evidence" value="ECO:0007669"/>
    <property type="project" value="UniProtKB-SubCell"/>
</dbReference>
<dbReference type="InterPro" id="IPR051034">
    <property type="entry name" value="Mito_Enoyl-ACP_Reductase"/>
</dbReference>
<evidence type="ECO:0000256" key="9">
    <source>
        <dbReference type="ARBA" id="ARBA00023128"/>
    </source>
</evidence>
<dbReference type="GeneID" id="64699706"/>
<dbReference type="SUPFAM" id="SSF50129">
    <property type="entry name" value="GroES-like"/>
    <property type="match status" value="1"/>
</dbReference>
<dbReference type="Gene3D" id="3.90.180.10">
    <property type="entry name" value="Medium-chain alcohol dehydrogenases, catalytic domain"/>
    <property type="match status" value="1"/>
</dbReference>
<dbReference type="GO" id="GO:0006633">
    <property type="term" value="P:fatty acid biosynthetic process"/>
    <property type="evidence" value="ECO:0007669"/>
    <property type="project" value="UniProtKB-KW"/>
</dbReference>
<evidence type="ECO:0000256" key="2">
    <source>
        <dbReference type="ARBA" id="ARBA00010371"/>
    </source>
</evidence>
<comment type="subcellular location">
    <subcellularLocation>
        <location evidence="1">Mitochondrion</location>
    </subcellularLocation>
</comment>
<evidence type="ECO:0000256" key="1">
    <source>
        <dbReference type="ARBA" id="ARBA00004173"/>
    </source>
</evidence>
<keyword evidence="4" id="KW-0276">Fatty acid metabolism</keyword>
<dbReference type="Gene3D" id="3.40.50.720">
    <property type="entry name" value="NAD(P)-binding Rossmann-like Domain"/>
    <property type="match status" value="1"/>
</dbReference>
<dbReference type="EMBL" id="JABBWM010000030">
    <property type="protein sequence ID" value="KAG2107628.1"/>
    <property type="molecule type" value="Genomic_DNA"/>
</dbReference>
<evidence type="ECO:0000256" key="10">
    <source>
        <dbReference type="ARBA" id="ARBA00023160"/>
    </source>
</evidence>
<dbReference type="SMART" id="SM00829">
    <property type="entry name" value="PKS_ER"/>
    <property type="match status" value="1"/>
</dbReference>
<protein>
    <recommendedName>
        <fullName evidence="11">enoyl-[acyl-carrier-protein] reductase</fullName>
        <ecNumber evidence="11">1.3.1.104</ecNumber>
    </recommendedName>
</protein>
<evidence type="ECO:0000256" key="8">
    <source>
        <dbReference type="ARBA" id="ARBA00023098"/>
    </source>
</evidence>
<dbReference type="Proteomes" id="UP000823399">
    <property type="component" value="Unassembled WGS sequence"/>
</dbReference>
<sequence length="409" mass="44455">MVAVTMSSVHSCARVLACWQRPCQLQHAWRLQSNMSSNTFSTSSVLAGNRAIVYNTNGDPARVLSAFSFPELPPPPPNTVNIRFLLAPINPADINVIEGVYPAKPEPDVSLSQAKDYPLFVGGNEGLGKVIDVGDGIVGLRKDDWVIMTKAQSGTWSSAKNVAMSDVLKVPKQGLSEAQAATITVNPPTAYNMLHDFAQLVEGDWIVQNGANSAVGQAVIQIAAAKGYKTINFIRDRDEVGLLKQHLKLLGATHVVTYDELAEKSLRAKVKTWTGGKDIRLGLNCVSGNTTTLMARLLGNNAHLVSYGAMSKEPLSLPTSLFIFKNLTCHGFWQTRWYSDKSSEQRQELLETLTALMRDGKLQGPNYEVLTIGGTESDVSASVKIRDLVARLGQGMYGKKVLLKVEETA</sequence>
<evidence type="ECO:0000256" key="11">
    <source>
        <dbReference type="ARBA" id="ARBA00038963"/>
    </source>
</evidence>
<dbReference type="InterPro" id="IPR011032">
    <property type="entry name" value="GroES-like_sf"/>
</dbReference>
<evidence type="ECO:0000256" key="7">
    <source>
        <dbReference type="ARBA" id="ARBA00023002"/>
    </source>
</evidence>
<dbReference type="InterPro" id="IPR013149">
    <property type="entry name" value="ADH-like_C"/>
</dbReference>
<evidence type="ECO:0000256" key="3">
    <source>
        <dbReference type="ARBA" id="ARBA00022516"/>
    </source>
</evidence>
<reference evidence="14" key="1">
    <citation type="journal article" date="2020" name="New Phytol.">
        <title>Comparative genomics reveals dynamic genome evolution in host specialist ectomycorrhizal fungi.</title>
        <authorList>
            <person name="Lofgren L.A."/>
            <person name="Nguyen N.H."/>
            <person name="Vilgalys R."/>
            <person name="Ruytinx J."/>
            <person name="Liao H.L."/>
            <person name="Branco S."/>
            <person name="Kuo A."/>
            <person name="LaButti K."/>
            <person name="Lipzen A."/>
            <person name="Andreopoulos W."/>
            <person name="Pangilinan J."/>
            <person name="Riley R."/>
            <person name="Hundley H."/>
            <person name="Na H."/>
            <person name="Barry K."/>
            <person name="Grigoriev I.V."/>
            <person name="Stajich J.E."/>
            <person name="Kennedy P.G."/>
        </authorList>
    </citation>
    <scope>NUCLEOTIDE SEQUENCE</scope>
    <source>
        <strain evidence="14">FC423</strain>
    </source>
</reference>
<dbReference type="GO" id="GO:0141148">
    <property type="term" value="F:enoyl-[acyl-carrier-protein] reductase (NADPH) activity"/>
    <property type="evidence" value="ECO:0007669"/>
    <property type="project" value="UniProtKB-EC"/>
</dbReference>
<dbReference type="AlphaFoldDB" id="A0A9P7F7H4"/>
<comment type="caution">
    <text evidence="14">The sequence shown here is derived from an EMBL/GenBank/DDBJ whole genome shotgun (WGS) entry which is preliminary data.</text>
</comment>
<feature type="domain" description="Enoyl reductase (ER)" evidence="13">
    <location>
        <begin position="62"/>
        <end position="402"/>
    </location>
</feature>
<dbReference type="EC" id="1.3.1.104" evidence="11"/>
<dbReference type="InterPro" id="IPR036291">
    <property type="entry name" value="NAD(P)-bd_dom_sf"/>
</dbReference>
<keyword evidence="3" id="KW-0444">Lipid biosynthesis</keyword>
<dbReference type="RefSeq" id="XP_041292359.1">
    <property type="nucleotide sequence ID" value="XM_041437447.1"/>
</dbReference>
<keyword evidence="7" id="KW-0560">Oxidoreductase</keyword>
<organism evidence="14 15">
    <name type="scientific">Suillus discolor</name>
    <dbReference type="NCBI Taxonomy" id="1912936"/>
    <lineage>
        <taxon>Eukaryota</taxon>
        <taxon>Fungi</taxon>
        <taxon>Dikarya</taxon>
        <taxon>Basidiomycota</taxon>
        <taxon>Agaricomycotina</taxon>
        <taxon>Agaricomycetes</taxon>
        <taxon>Agaricomycetidae</taxon>
        <taxon>Boletales</taxon>
        <taxon>Suillineae</taxon>
        <taxon>Suillaceae</taxon>
        <taxon>Suillus</taxon>
    </lineage>
</organism>
<keyword evidence="5" id="KW-0521">NADP</keyword>
<dbReference type="OrthoDB" id="7482721at2759"/>
<keyword evidence="9" id="KW-0496">Mitochondrion</keyword>
<evidence type="ECO:0000256" key="6">
    <source>
        <dbReference type="ARBA" id="ARBA00022946"/>
    </source>
</evidence>
<gene>
    <name evidence="14" type="ORF">F5147DRAFT_696607</name>
</gene>
<dbReference type="PANTHER" id="PTHR43981:SF2">
    <property type="entry name" value="ENOYL-[ACYL-CARRIER-PROTEIN] REDUCTASE, MITOCHONDRIAL"/>
    <property type="match status" value="1"/>
</dbReference>
<keyword evidence="10" id="KW-0275">Fatty acid biosynthesis</keyword>
<evidence type="ECO:0000256" key="12">
    <source>
        <dbReference type="ARBA" id="ARBA00048843"/>
    </source>
</evidence>
<dbReference type="Pfam" id="PF00107">
    <property type="entry name" value="ADH_zinc_N"/>
    <property type="match status" value="1"/>
</dbReference>
<dbReference type="InterPro" id="IPR013154">
    <property type="entry name" value="ADH-like_N"/>
</dbReference>
<evidence type="ECO:0000256" key="4">
    <source>
        <dbReference type="ARBA" id="ARBA00022832"/>
    </source>
</evidence>
<evidence type="ECO:0000256" key="5">
    <source>
        <dbReference type="ARBA" id="ARBA00022857"/>
    </source>
</evidence>
<keyword evidence="6" id="KW-0809">Transit peptide</keyword>
<keyword evidence="8" id="KW-0443">Lipid metabolism</keyword>
<dbReference type="SUPFAM" id="SSF51735">
    <property type="entry name" value="NAD(P)-binding Rossmann-fold domains"/>
    <property type="match status" value="1"/>
</dbReference>
<evidence type="ECO:0000313" key="14">
    <source>
        <dbReference type="EMBL" id="KAG2107628.1"/>
    </source>
</evidence>
<dbReference type="PANTHER" id="PTHR43981">
    <property type="entry name" value="ENOYL-[ACYL-CARRIER-PROTEIN] REDUCTASE, MITOCHONDRIAL"/>
    <property type="match status" value="1"/>
</dbReference>
<evidence type="ECO:0000259" key="13">
    <source>
        <dbReference type="SMART" id="SM00829"/>
    </source>
</evidence>
<dbReference type="Pfam" id="PF08240">
    <property type="entry name" value="ADH_N"/>
    <property type="match status" value="1"/>
</dbReference>
<dbReference type="InterPro" id="IPR020843">
    <property type="entry name" value="ER"/>
</dbReference>
<dbReference type="CDD" id="cd08290">
    <property type="entry name" value="ETR"/>
    <property type="match status" value="1"/>
</dbReference>
<comment type="catalytic activity">
    <reaction evidence="12">
        <text>a 2,3-saturated acyl-[ACP] + NADP(+) = a (2E)-enoyl-[ACP] + NADPH + H(+)</text>
        <dbReference type="Rhea" id="RHEA:22564"/>
        <dbReference type="Rhea" id="RHEA-COMP:9925"/>
        <dbReference type="Rhea" id="RHEA-COMP:9926"/>
        <dbReference type="ChEBI" id="CHEBI:15378"/>
        <dbReference type="ChEBI" id="CHEBI:57783"/>
        <dbReference type="ChEBI" id="CHEBI:58349"/>
        <dbReference type="ChEBI" id="CHEBI:78784"/>
        <dbReference type="ChEBI" id="CHEBI:78785"/>
        <dbReference type="EC" id="1.3.1.104"/>
    </reaction>
</comment>